<organism evidence="5 6">
    <name type="scientific">Clostridium disporicum</name>
    <dbReference type="NCBI Taxonomy" id="84024"/>
    <lineage>
        <taxon>Bacteria</taxon>
        <taxon>Bacillati</taxon>
        <taxon>Bacillota</taxon>
        <taxon>Clostridia</taxon>
        <taxon>Eubacteriales</taxon>
        <taxon>Clostridiaceae</taxon>
        <taxon>Clostridium</taxon>
    </lineage>
</organism>
<dbReference type="GO" id="GO:0016747">
    <property type="term" value="F:acyltransferase activity, transferring groups other than amino-acyl groups"/>
    <property type="evidence" value="ECO:0007669"/>
    <property type="project" value="InterPro"/>
</dbReference>
<protein>
    <submittedName>
        <fullName evidence="5">N-acetyltransferase GCN5</fullName>
    </submittedName>
</protein>
<dbReference type="InterPro" id="IPR051531">
    <property type="entry name" value="N-acetyltransferase"/>
</dbReference>
<dbReference type="PANTHER" id="PTHR43792">
    <property type="entry name" value="GNAT FAMILY, PUTATIVE (AFU_ORTHOLOGUE AFUA_3G00765)-RELATED-RELATED"/>
    <property type="match status" value="1"/>
</dbReference>
<sequence length="184" mass="21749">MKSIETERLILRKWCKDDYLDMYDYGSDDRVGPNAGWPVHKTIEDSKEIVDMFIDGDEEYAVVLKSESKVIGGVGLHYKKIDKNMQGGNVREIGYVLNPKYWGNEYIPEAVKALIKYGFEELNLDLIWCGHFDYNFKSKRVIEKCGFNFKFEKIRELPLLDNKEVNELYYNILKEEYFDKIKLM</sequence>
<dbReference type="RefSeq" id="WP_042398031.1">
    <property type="nucleotide sequence ID" value="NZ_CYYT01000017.1"/>
</dbReference>
<dbReference type="OrthoDB" id="9785602at2"/>
<reference evidence="5 6" key="1">
    <citation type="submission" date="2015-09" db="EMBL/GenBank/DDBJ databases">
        <authorList>
            <consortium name="Pathogen Informatics"/>
        </authorList>
    </citation>
    <scope>NUCLEOTIDE SEQUENCE [LARGE SCALE GENOMIC DNA]</scope>
    <source>
        <strain evidence="5 6">2789STDY5834855</strain>
    </source>
</reference>
<feature type="domain" description="N-acetyltransferase" evidence="4">
    <location>
        <begin position="9"/>
        <end position="166"/>
    </location>
</feature>
<evidence type="ECO:0000313" key="5">
    <source>
        <dbReference type="EMBL" id="CUN81115.1"/>
    </source>
</evidence>
<dbReference type="SUPFAM" id="SSF55729">
    <property type="entry name" value="Acyl-CoA N-acyltransferases (Nat)"/>
    <property type="match status" value="1"/>
</dbReference>
<dbReference type="GeneID" id="83011885"/>
<keyword evidence="2" id="KW-0012">Acyltransferase</keyword>
<dbReference type="PROSITE" id="PS51186">
    <property type="entry name" value="GNAT"/>
    <property type="match status" value="1"/>
</dbReference>
<dbReference type="EMBL" id="CYZV01000006">
    <property type="protein sequence ID" value="CUN81115.1"/>
    <property type="molecule type" value="Genomic_DNA"/>
</dbReference>
<name>A0A174F156_9CLOT</name>
<gene>
    <name evidence="5" type="ORF">ERS852470_00770</name>
</gene>
<dbReference type="AlphaFoldDB" id="A0A174F156"/>
<accession>A0A174F156</accession>
<dbReference type="Proteomes" id="UP000095558">
    <property type="component" value="Unassembled WGS sequence"/>
</dbReference>
<evidence type="ECO:0000256" key="3">
    <source>
        <dbReference type="ARBA" id="ARBA00038502"/>
    </source>
</evidence>
<dbReference type="Gene3D" id="3.40.630.30">
    <property type="match status" value="1"/>
</dbReference>
<evidence type="ECO:0000256" key="1">
    <source>
        <dbReference type="ARBA" id="ARBA00022679"/>
    </source>
</evidence>
<dbReference type="InterPro" id="IPR000182">
    <property type="entry name" value="GNAT_dom"/>
</dbReference>
<dbReference type="InterPro" id="IPR016181">
    <property type="entry name" value="Acyl_CoA_acyltransferase"/>
</dbReference>
<comment type="similarity">
    <text evidence="3">Belongs to the acetyltransferase family. RimJ subfamily.</text>
</comment>
<evidence type="ECO:0000259" key="4">
    <source>
        <dbReference type="PROSITE" id="PS51186"/>
    </source>
</evidence>
<dbReference type="PANTHER" id="PTHR43792:SF8">
    <property type="entry name" value="[RIBOSOMAL PROTEIN US5]-ALANINE N-ACETYLTRANSFERASE"/>
    <property type="match status" value="1"/>
</dbReference>
<dbReference type="Pfam" id="PF13302">
    <property type="entry name" value="Acetyltransf_3"/>
    <property type="match status" value="1"/>
</dbReference>
<proteinExistence type="inferred from homology"/>
<evidence type="ECO:0000313" key="6">
    <source>
        <dbReference type="Proteomes" id="UP000095558"/>
    </source>
</evidence>
<keyword evidence="1 5" id="KW-0808">Transferase</keyword>
<evidence type="ECO:0000256" key="2">
    <source>
        <dbReference type="ARBA" id="ARBA00023315"/>
    </source>
</evidence>